<feature type="compositionally biased region" description="Polar residues" evidence="1">
    <location>
        <begin position="153"/>
        <end position="165"/>
    </location>
</feature>
<evidence type="ECO:0000313" key="2">
    <source>
        <dbReference type="EMBL" id="EQB39425.1"/>
    </source>
</evidence>
<evidence type="ECO:0000313" key="3">
    <source>
        <dbReference type="Proteomes" id="UP000015520"/>
    </source>
</evidence>
<dbReference type="RefSeq" id="WP_021287345.1">
    <property type="nucleotide sequence ID" value="NZ_AUPZ01000007.1"/>
</dbReference>
<dbReference type="AlphaFoldDB" id="T0JEI6"/>
<evidence type="ECO:0000256" key="1">
    <source>
        <dbReference type="SAM" id="MobiDB-lite"/>
    </source>
</evidence>
<comment type="caution">
    <text evidence="2">The sequence shown here is derived from an EMBL/GenBank/DDBJ whole genome shotgun (WGS) entry which is preliminary data.</text>
</comment>
<feature type="region of interest" description="Disordered" evidence="1">
    <location>
        <begin position="146"/>
        <end position="165"/>
    </location>
</feature>
<accession>T0JEI6</accession>
<dbReference type="Proteomes" id="UP000015520">
    <property type="component" value="Unassembled WGS sequence"/>
</dbReference>
<name>T0JEI6_9BACT</name>
<reference evidence="2 3" key="1">
    <citation type="submission" date="2013-07" db="EMBL/GenBank/DDBJ databases">
        <title>Sulfurimonas hongkongensis AST-10 Genome Sequencing.</title>
        <authorList>
            <person name="Cai L."/>
            <person name="Zhang T."/>
        </authorList>
    </citation>
    <scope>NUCLEOTIDE SEQUENCE [LARGE SCALE GENOMIC DNA]</scope>
    <source>
        <strain evidence="2 3">AST-10</strain>
    </source>
</reference>
<protein>
    <submittedName>
        <fullName evidence="2">Uncharacterized protein</fullName>
    </submittedName>
</protein>
<dbReference type="PATRIC" id="fig|1172190.3.peg.1049"/>
<dbReference type="EMBL" id="AUPZ01000007">
    <property type="protein sequence ID" value="EQB39425.1"/>
    <property type="molecule type" value="Genomic_DNA"/>
</dbReference>
<proteinExistence type="predicted"/>
<dbReference type="eggNOG" id="ENOG5031AA8">
    <property type="taxonomic scope" value="Bacteria"/>
</dbReference>
<sequence>MQVKFEFAIYDEALDKFELDENTYSYELSDEQAKTYNLLKSRELHLYNFFKESESISDWIKEEVYPNKIGKKIAICDINEISFRRYYFFKVTSADVHYDYFKKLFGIHHESDWQDREEVGEEILERLLVKRQELIIELKEDAVEDEKVEPNEEGSQVSAKNFISQ</sequence>
<organism evidence="2 3">
    <name type="scientific">Sulfurimonas hongkongensis</name>
    <dbReference type="NCBI Taxonomy" id="1172190"/>
    <lineage>
        <taxon>Bacteria</taxon>
        <taxon>Pseudomonadati</taxon>
        <taxon>Campylobacterota</taxon>
        <taxon>Epsilonproteobacteria</taxon>
        <taxon>Campylobacterales</taxon>
        <taxon>Sulfurimonadaceae</taxon>
        <taxon>Sulfurimonas</taxon>
    </lineage>
</organism>
<keyword evidence="3" id="KW-1185">Reference proteome</keyword>
<gene>
    <name evidence="2" type="ORF">M947_05385</name>
</gene>